<evidence type="ECO:0000313" key="2">
    <source>
        <dbReference type="EMBL" id="EGT36083.1"/>
    </source>
</evidence>
<feature type="transmembrane region" description="Helical" evidence="1">
    <location>
        <begin position="44"/>
        <end position="67"/>
    </location>
</feature>
<gene>
    <name evidence="2" type="ORF">CAEBREN_19905</name>
</gene>
<reference evidence="3" key="1">
    <citation type="submission" date="2011-07" db="EMBL/GenBank/DDBJ databases">
        <authorList>
            <consortium name="Caenorhabditis brenneri Sequencing and Analysis Consortium"/>
            <person name="Wilson R.K."/>
        </authorList>
    </citation>
    <scope>NUCLEOTIDE SEQUENCE [LARGE SCALE GENOMIC DNA]</scope>
    <source>
        <strain evidence="3">PB2801</strain>
    </source>
</reference>
<protein>
    <submittedName>
        <fullName evidence="2">Uncharacterized protein</fullName>
    </submittedName>
</protein>
<sequence length="107" mass="12060">MMIDICVPFEDFEYNAVGHCAIQTFLIPAIFPQFAGDYLITFRYVTGVLAVRFMVSIIFASGPLILLPPARRQVFRPILKKIKQDRVAATASSDIRSPDQIHVTFVN</sequence>
<dbReference type="HOGENOM" id="CLU_2212256_0_0_1"/>
<keyword evidence="1" id="KW-0472">Membrane</keyword>
<dbReference type="AlphaFoldDB" id="G0NR65"/>
<accession>G0NR65</accession>
<proteinExistence type="predicted"/>
<keyword evidence="3" id="KW-1185">Reference proteome</keyword>
<name>G0NR65_CAEBE</name>
<dbReference type="Proteomes" id="UP000008068">
    <property type="component" value="Unassembled WGS sequence"/>
</dbReference>
<evidence type="ECO:0000256" key="1">
    <source>
        <dbReference type="SAM" id="Phobius"/>
    </source>
</evidence>
<keyword evidence="1" id="KW-1133">Transmembrane helix</keyword>
<dbReference type="EMBL" id="GL379930">
    <property type="protein sequence ID" value="EGT36083.1"/>
    <property type="molecule type" value="Genomic_DNA"/>
</dbReference>
<keyword evidence="1" id="KW-0812">Transmembrane</keyword>
<dbReference type="InParanoid" id="G0NR65"/>
<dbReference type="eggNOG" id="ENOG502TG10">
    <property type="taxonomic scope" value="Eukaryota"/>
</dbReference>
<organism evidence="3">
    <name type="scientific">Caenorhabditis brenneri</name>
    <name type="common">Nematode worm</name>
    <dbReference type="NCBI Taxonomy" id="135651"/>
    <lineage>
        <taxon>Eukaryota</taxon>
        <taxon>Metazoa</taxon>
        <taxon>Ecdysozoa</taxon>
        <taxon>Nematoda</taxon>
        <taxon>Chromadorea</taxon>
        <taxon>Rhabditida</taxon>
        <taxon>Rhabditina</taxon>
        <taxon>Rhabditomorpha</taxon>
        <taxon>Rhabditoidea</taxon>
        <taxon>Rhabditidae</taxon>
        <taxon>Peloderinae</taxon>
        <taxon>Caenorhabditis</taxon>
    </lineage>
</organism>
<evidence type="ECO:0000313" key="3">
    <source>
        <dbReference type="Proteomes" id="UP000008068"/>
    </source>
</evidence>